<sequence length="177" mass="19102">MGHRHYYLAVGNPAMKLPTLTNLLNELDAQEPTLSVVVVANSRDTLDELVSSISSLGYETSFLHSDMHSGWRRSVLEGFNETSGAGGSRSKMAVLVSSDVCMPVPASGELRTRVRLLVSYDIPSRKEEQQLRATCVAEGGILINVLAANEVSMLKSLEGLAGAAVEEIPLILSELFE</sequence>
<dbReference type="InterPro" id="IPR027417">
    <property type="entry name" value="P-loop_NTPase"/>
</dbReference>
<feature type="domain" description="Helicase C-terminal" evidence="1">
    <location>
        <begin position="20"/>
        <end position="123"/>
    </location>
</feature>
<evidence type="ECO:0000259" key="1">
    <source>
        <dbReference type="Pfam" id="PF00271"/>
    </source>
</evidence>
<evidence type="ECO:0000313" key="2">
    <source>
        <dbReference type="EMBL" id="QDZ19295.1"/>
    </source>
</evidence>
<dbReference type="InterPro" id="IPR001650">
    <property type="entry name" value="Helicase_C-like"/>
</dbReference>
<dbReference type="Gene3D" id="3.40.50.300">
    <property type="entry name" value="P-loop containing nucleotide triphosphate hydrolases"/>
    <property type="match status" value="1"/>
</dbReference>
<gene>
    <name evidence="2" type="ORF">A3770_02p18130</name>
</gene>
<accession>A0A5B8MI13</accession>
<proteinExistence type="predicted"/>
<name>A0A5B8MI13_9CHLO</name>
<organism evidence="2 3">
    <name type="scientific">Chloropicon primus</name>
    <dbReference type="NCBI Taxonomy" id="1764295"/>
    <lineage>
        <taxon>Eukaryota</taxon>
        <taxon>Viridiplantae</taxon>
        <taxon>Chlorophyta</taxon>
        <taxon>Chloropicophyceae</taxon>
        <taxon>Chloropicales</taxon>
        <taxon>Chloropicaceae</taxon>
        <taxon>Chloropicon</taxon>
    </lineage>
</organism>
<dbReference type="OrthoDB" id="547098at2759"/>
<protein>
    <recommendedName>
        <fullName evidence="1">Helicase C-terminal domain-containing protein</fullName>
    </recommendedName>
</protein>
<dbReference type="SUPFAM" id="SSF52540">
    <property type="entry name" value="P-loop containing nucleoside triphosphate hydrolases"/>
    <property type="match status" value="1"/>
</dbReference>
<dbReference type="Proteomes" id="UP000316726">
    <property type="component" value="Chromosome 2"/>
</dbReference>
<dbReference type="AlphaFoldDB" id="A0A5B8MI13"/>
<dbReference type="Pfam" id="PF00271">
    <property type="entry name" value="Helicase_C"/>
    <property type="match status" value="1"/>
</dbReference>
<reference evidence="2 3" key="1">
    <citation type="submission" date="2018-07" db="EMBL/GenBank/DDBJ databases">
        <title>The complete nuclear genome of the prasinophyte Chloropicon primus (CCMP1205).</title>
        <authorList>
            <person name="Pombert J.-F."/>
            <person name="Otis C."/>
            <person name="Turmel M."/>
            <person name="Lemieux C."/>
        </authorList>
    </citation>
    <scope>NUCLEOTIDE SEQUENCE [LARGE SCALE GENOMIC DNA]</scope>
    <source>
        <strain evidence="2 3">CCMP1205</strain>
    </source>
</reference>
<evidence type="ECO:0000313" key="3">
    <source>
        <dbReference type="Proteomes" id="UP000316726"/>
    </source>
</evidence>
<keyword evidence="3" id="KW-1185">Reference proteome</keyword>
<dbReference type="STRING" id="1764295.A0A5B8MI13"/>
<dbReference type="EMBL" id="CP031035">
    <property type="protein sequence ID" value="QDZ19295.1"/>
    <property type="molecule type" value="Genomic_DNA"/>
</dbReference>